<name>A0A1H3NWE6_9FIRM</name>
<evidence type="ECO:0000313" key="2">
    <source>
        <dbReference type="Proteomes" id="UP000199230"/>
    </source>
</evidence>
<dbReference type="OrthoDB" id="9788687at2"/>
<reference evidence="1 2" key="1">
    <citation type="submission" date="2016-10" db="EMBL/GenBank/DDBJ databases">
        <authorList>
            <person name="de Groot N.N."/>
        </authorList>
    </citation>
    <scope>NUCLEOTIDE SEQUENCE [LARGE SCALE GENOMIC DNA]</scope>
    <source>
        <strain evidence="1 2">APO</strain>
    </source>
</reference>
<evidence type="ECO:0000313" key="1">
    <source>
        <dbReference type="EMBL" id="SDY93050.1"/>
    </source>
</evidence>
<dbReference type="STRING" id="159292.SAMN05192546_105322"/>
<keyword evidence="2" id="KW-1185">Reference proteome</keyword>
<dbReference type="SUPFAM" id="SSF56672">
    <property type="entry name" value="DNA/RNA polymerases"/>
    <property type="match status" value="1"/>
</dbReference>
<dbReference type="InterPro" id="IPR043502">
    <property type="entry name" value="DNA/RNA_pol_sf"/>
</dbReference>
<organism evidence="1 2">
    <name type="scientific">Tindallia californiensis</name>
    <dbReference type="NCBI Taxonomy" id="159292"/>
    <lineage>
        <taxon>Bacteria</taxon>
        <taxon>Bacillati</taxon>
        <taxon>Bacillota</taxon>
        <taxon>Clostridia</taxon>
        <taxon>Peptostreptococcales</taxon>
        <taxon>Tindalliaceae</taxon>
        <taxon>Tindallia</taxon>
    </lineage>
</organism>
<sequence>MNTPRQVERGKEFKNVFTKPNIKNAWKNYVRQGLRSQSVLDLHDYLDFHRYHDEIADSLINQIIEGDYKTKNNYIIKMEKKHGVCRHLPIPSPEDALVLQTIVEELAPDIKANEPSKRAYYSRSHTGFKSEANIDESFPYTWLELWPEFQKRIYEFSTSYNYIVITDIANYFDNISFRHLRNIVSSLDKFSESLIDLMFLLLESLVWRPDYLPLTGVGLPQINFDAPRLLAHALLFEIDRYMDGQTEGEFVRWMDDIDFPTDNVDRGKKILSDLDELLLTRGIRLNLGKTEILSSEQAKEYFLPDENRYLTVLKNSIERKKSSSRSISHERMLLKKRFKNFLKKKRIGRWEKVFARYYSMAGYVEDDFLTKYVSEQLNSKPGLRISIVRYYTILGFSKRRFKQLKEFLLSDHCIDDVSTFSVCKCFVEWEISHKSKYRAEFVSVAKIISSRCPTSFIGAIWIISKYGNENDLIDIINKNSTKWKNHSFVARQVAAVTPLIINDIDTKNRIIDEITKSGQLDALRVISNLSDLRKSLPMASVDKMYLTKIGENKPYPLSKFIIAYNVIANDSLSITERRNLFLEVDALVNDKIYKDKLKGIILKHLP</sequence>
<proteinExistence type="predicted"/>
<dbReference type="AlphaFoldDB" id="A0A1H3NWE6"/>
<accession>A0A1H3NWE6</accession>
<dbReference type="CDD" id="cd01646">
    <property type="entry name" value="RT_Bac_retron_I"/>
    <property type="match status" value="1"/>
</dbReference>
<evidence type="ECO:0008006" key="3">
    <source>
        <dbReference type="Google" id="ProtNLM"/>
    </source>
</evidence>
<gene>
    <name evidence="1" type="ORF">SAMN05192546_105322</name>
</gene>
<dbReference type="EMBL" id="FNPV01000005">
    <property type="protein sequence ID" value="SDY93050.1"/>
    <property type="molecule type" value="Genomic_DNA"/>
</dbReference>
<dbReference type="RefSeq" id="WP_093313583.1">
    <property type="nucleotide sequence ID" value="NZ_FNPV01000005.1"/>
</dbReference>
<protein>
    <recommendedName>
        <fullName evidence="3">Reverse transcriptase (RNA-dependent DNA polymerase)</fullName>
    </recommendedName>
</protein>
<dbReference type="Proteomes" id="UP000199230">
    <property type="component" value="Unassembled WGS sequence"/>
</dbReference>